<dbReference type="eggNOG" id="KOG0273">
    <property type="taxonomic scope" value="Eukaryota"/>
</dbReference>
<dbReference type="PaxDb" id="4113-PGSC0003DMT400089934"/>
<dbReference type="Proteomes" id="UP000011115">
    <property type="component" value="Unassembled WGS sequence"/>
</dbReference>
<name>M1DJ83_SOLTU</name>
<evidence type="ECO:0000256" key="3">
    <source>
        <dbReference type="ARBA" id="ARBA00022737"/>
    </source>
</evidence>
<evidence type="ECO:0000313" key="6">
    <source>
        <dbReference type="EnsemblPlants" id="PGSC0003DMT400089934"/>
    </source>
</evidence>
<dbReference type="GO" id="GO:0003714">
    <property type="term" value="F:transcription corepressor activity"/>
    <property type="evidence" value="ECO:0007669"/>
    <property type="project" value="InterPro"/>
</dbReference>
<dbReference type="STRING" id="4113.M1DJ83"/>
<dbReference type="InterPro" id="IPR045183">
    <property type="entry name" value="Ebi-like"/>
</dbReference>
<protein>
    <submittedName>
        <fullName evidence="6">Polyadenylation factor subunit</fullName>
    </submittedName>
</protein>
<keyword evidence="7" id="KW-1185">Reference proteome</keyword>
<dbReference type="InterPro" id="IPR015943">
    <property type="entry name" value="WD40/YVTN_repeat-like_dom_sf"/>
</dbReference>
<dbReference type="EnsemblPlants" id="PGSC0003DMT400089934">
    <property type="protein sequence ID" value="PGSC0003DMT400089934"/>
    <property type="gene ID" value="PGSC0003DMG400039505"/>
</dbReference>
<comment type="subcellular location">
    <subcellularLocation>
        <location evidence="1">Nucleus</location>
    </subcellularLocation>
</comment>
<feature type="compositionally biased region" description="Basic and acidic residues" evidence="5">
    <location>
        <begin position="72"/>
        <end position="104"/>
    </location>
</feature>
<organism evidence="6 7">
    <name type="scientific">Solanum tuberosum</name>
    <name type="common">Potato</name>
    <dbReference type="NCBI Taxonomy" id="4113"/>
    <lineage>
        <taxon>Eukaryota</taxon>
        <taxon>Viridiplantae</taxon>
        <taxon>Streptophyta</taxon>
        <taxon>Embryophyta</taxon>
        <taxon>Tracheophyta</taxon>
        <taxon>Spermatophyta</taxon>
        <taxon>Magnoliopsida</taxon>
        <taxon>eudicotyledons</taxon>
        <taxon>Gunneridae</taxon>
        <taxon>Pentapetalae</taxon>
        <taxon>asterids</taxon>
        <taxon>lamiids</taxon>
        <taxon>Solanales</taxon>
        <taxon>Solanaceae</taxon>
        <taxon>Solanoideae</taxon>
        <taxon>Solaneae</taxon>
        <taxon>Solanum</taxon>
    </lineage>
</organism>
<dbReference type="HOGENOM" id="CLU_1672380_0_0_1"/>
<feature type="compositionally biased region" description="Basic residues" evidence="5">
    <location>
        <begin position="59"/>
        <end position="71"/>
    </location>
</feature>
<dbReference type="PANTHER" id="PTHR22846">
    <property type="entry name" value="WD40 REPEAT PROTEIN"/>
    <property type="match status" value="1"/>
</dbReference>
<keyword evidence="3" id="KW-0677">Repeat</keyword>
<dbReference type="PANTHER" id="PTHR22846:SF67">
    <property type="entry name" value="F-BOX-LIKE_WD REPEAT-CONTAINING PROTEIN TBL1XR1 ISOFORM X1"/>
    <property type="match status" value="1"/>
</dbReference>
<dbReference type="Gramene" id="PGSC0003DMT400089934">
    <property type="protein sequence ID" value="PGSC0003DMT400089934"/>
    <property type="gene ID" value="PGSC0003DMG400039505"/>
</dbReference>
<keyword evidence="4" id="KW-0539">Nucleus</keyword>
<reference evidence="7" key="1">
    <citation type="journal article" date="2011" name="Nature">
        <title>Genome sequence and analysis of the tuber crop potato.</title>
        <authorList>
            <consortium name="The Potato Genome Sequencing Consortium"/>
        </authorList>
    </citation>
    <scope>NUCLEOTIDE SEQUENCE [LARGE SCALE GENOMIC DNA]</scope>
    <source>
        <strain evidence="7">cv. DM1-3 516 R44</strain>
    </source>
</reference>
<keyword evidence="2" id="KW-0853">WD repeat</keyword>
<evidence type="ECO:0000256" key="1">
    <source>
        <dbReference type="ARBA" id="ARBA00004123"/>
    </source>
</evidence>
<evidence type="ECO:0000256" key="5">
    <source>
        <dbReference type="SAM" id="MobiDB-lite"/>
    </source>
</evidence>
<evidence type="ECO:0000256" key="4">
    <source>
        <dbReference type="ARBA" id="ARBA00023242"/>
    </source>
</evidence>
<evidence type="ECO:0000256" key="2">
    <source>
        <dbReference type="ARBA" id="ARBA00022574"/>
    </source>
</evidence>
<dbReference type="Gene3D" id="2.130.10.10">
    <property type="entry name" value="YVTN repeat-like/Quinoprotein amine dehydrogenase"/>
    <property type="match status" value="1"/>
</dbReference>
<dbReference type="InParanoid" id="M1DJ83"/>
<dbReference type="Gene3D" id="1.20.960.30">
    <property type="match status" value="1"/>
</dbReference>
<accession>M1DJ83</accession>
<dbReference type="AlphaFoldDB" id="M1DJ83"/>
<sequence length="158" mass="18693">MYEHLVPPDALIKFVQKGIWYLELETNLSNDDTNMDEDEPLDLITKNVYELQKIIKYKKQKLQKDKPRRKDKVNADRKQEPARERETEKQQKEKEREQDRERSDVMVLEGHTSKSEGTLLVTGCYDGQARIWKRSGPLLDVAWRNYDSFATSFAENML</sequence>
<dbReference type="GO" id="GO:0005634">
    <property type="term" value="C:nucleus"/>
    <property type="evidence" value="ECO:0007669"/>
    <property type="project" value="UniProtKB-SubCell"/>
</dbReference>
<feature type="region of interest" description="Disordered" evidence="5">
    <location>
        <begin position="59"/>
        <end position="104"/>
    </location>
</feature>
<proteinExistence type="predicted"/>
<evidence type="ECO:0000313" key="7">
    <source>
        <dbReference type="Proteomes" id="UP000011115"/>
    </source>
</evidence>
<reference evidence="6" key="2">
    <citation type="submission" date="2015-06" db="UniProtKB">
        <authorList>
            <consortium name="EnsemblPlants"/>
        </authorList>
    </citation>
    <scope>IDENTIFICATION</scope>
    <source>
        <strain evidence="6">DM1-3 516 R44</strain>
    </source>
</reference>